<evidence type="ECO:0000313" key="3">
    <source>
        <dbReference type="Proteomes" id="UP000295657"/>
    </source>
</evidence>
<organism evidence="2 3">
    <name type="scientific">Mesocricetibacter intestinalis</name>
    <dbReference type="NCBI Taxonomy" id="1521930"/>
    <lineage>
        <taxon>Bacteria</taxon>
        <taxon>Pseudomonadati</taxon>
        <taxon>Pseudomonadota</taxon>
        <taxon>Gammaproteobacteria</taxon>
        <taxon>Pasteurellales</taxon>
        <taxon>Pasteurellaceae</taxon>
        <taxon>Mesocricetibacter</taxon>
    </lineage>
</organism>
<accession>A0A4R6VFR5</accession>
<feature type="coiled-coil region" evidence="1">
    <location>
        <begin position="40"/>
        <end position="67"/>
    </location>
</feature>
<dbReference type="InterPro" id="IPR007435">
    <property type="entry name" value="DUF484"/>
</dbReference>
<keyword evidence="3" id="KW-1185">Reference proteome</keyword>
<dbReference type="AlphaFoldDB" id="A0A4R6VFR5"/>
<dbReference type="Pfam" id="PF04340">
    <property type="entry name" value="DUF484"/>
    <property type="match status" value="1"/>
</dbReference>
<dbReference type="Proteomes" id="UP000295657">
    <property type="component" value="Unassembled WGS sequence"/>
</dbReference>
<name>A0A4R6VFR5_9PAST</name>
<reference evidence="2 3" key="1">
    <citation type="submission" date="2019-03" db="EMBL/GenBank/DDBJ databases">
        <title>Genomic Encyclopedia of Type Strains, Phase IV (KMG-IV): sequencing the most valuable type-strain genomes for metagenomic binning, comparative biology and taxonomic classification.</title>
        <authorList>
            <person name="Goeker M."/>
        </authorList>
    </citation>
    <scope>NUCLEOTIDE SEQUENCE [LARGE SCALE GENOMIC DNA]</scope>
    <source>
        <strain evidence="2 3">DSM 28403</strain>
    </source>
</reference>
<proteinExistence type="predicted"/>
<evidence type="ECO:0008006" key="4">
    <source>
        <dbReference type="Google" id="ProtNLM"/>
    </source>
</evidence>
<dbReference type="OrthoDB" id="7065511at2"/>
<dbReference type="Gene3D" id="3.30.450.40">
    <property type="match status" value="1"/>
</dbReference>
<dbReference type="RefSeq" id="WP_133542690.1">
    <property type="nucleotide sequence ID" value="NZ_SNYQ01000001.1"/>
</dbReference>
<dbReference type="PANTHER" id="PTHR38765">
    <property type="entry name" value="DUF484 DOMAIN-CONTAINING PROTEIN"/>
    <property type="match status" value="1"/>
</dbReference>
<dbReference type="NCBIfam" id="NF008203">
    <property type="entry name" value="PRK10963.1"/>
    <property type="match status" value="1"/>
</dbReference>
<dbReference type="InterPro" id="IPR029016">
    <property type="entry name" value="GAF-like_dom_sf"/>
</dbReference>
<gene>
    <name evidence="2" type="ORF">EDC45_0268</name>
</gene>
<dbReference type="PANTHER" id="PTHR38765:SF1">
    <property type="entry name" value="DUF484 DOMAIN-CONTAINING PROTEIN"/>
    <property type="match status" value="1"/>
</dbReference>
<evidence type="ECO:0000256" key="1">
    <source>
        <dbReference type="SAM" id="Coils"/>
    </source>
</evidence>
<evidence type="ECO:0000313" key="2">
    <source>
        <dbReference type="EMBL" id="TDQ59611.1"/>
    </source>
</evidence>
<protein>
    <recommendedName>
        <fullName evidence="4">DUF484 family protein</fullName>
    </recommendedName>
</protein>
<comment type="caution">
    <text evidence="2">The sequence shown here is derived from an EMBL/GenBank/DDBJ whole genome shotgun (WGS) entry which is preliminary data.</text>
</comment>
<dbReference type="EMBL" id="SNYQ01000001">
    <property type="protein sequence ID" value="TDQ59611.1"/>
    <property type="molecule type" value="Genomic_DNA"/>
</dbReference>
<keyword evidence="1" id="KW-0175">Coiled coil</keyword>
<sequence length="229" mass="27055">MNDLNEQQVADYLSRHPDFFNRHPTLLDKLKFSEAHKGVLSLVEVQLERQRRHIRELESELDKFARLANKEPDIFLGLMPLQQKLSAAENFSRGLQKLNQWATEFELQQAKILLFNDRWQKNPDVAPQYWLDRNAFEWLRLERFGLRRFYLGELSNREKSLIFLPQELPVGSVACCQLGNRNGHQPDALLLFAAHDTRRFHNSQDTAFLKHLADIVELHLQRWLAPYKN</sequence>